<name>A0ABY2V862_9PSED</name>
<dbReference type="SUPFAM" id="SSF51905">
    <property type="entry name" value="FAD/NAD(P)-binding domain"/>
    <property type="match status" value="1"/>
</dbReference>
<dbReference type="PANTHER" id="PTHR40254">
    <property type="entry name" value="BLR0577 PROTEIN"/>
    <property type="match status" value="1"/>
</dbReference>
<evidence type="ECO:0000313" key="2">
    <source>
        <dbReference type="EMBL" id="TMM59953.1"/>
    </source>
</evidence>
<dbReference type="InterPro" id="IPR052189">
    <property type="entry name" value="L-asp_N-monooxygenase_NS-form"/>
</dbReference>
<dbReference type="Proteomes" id="UP000310095">
    <property type="component" value="Unassembled WGS sequence"/>
</dbReference>
<keyword evidence="3" id="KW-1185">Reference proteome</keyword>
<dbReference type="PANTHER" id="PTHR40254:SF1">
    <property type="entry name" value="BLR0577 PROTEIN"/>
    <property type="match status" value="1"/>
</dbReference>
<dbReference type="Pfam" id="PF13454">
    <property type="entry name" value="NAD_binding_9"/>
    <property type="match status" value="1"/>
</dbReference>
<gene>
    <name evidence="2" type="ORF">FEF10_31560</name>
</gene>
<dbReference type="Gene3D" id="3.50.50.60">
    <property type="entry name" value="FAD/NAD(P)-binding domain"/>
    <property type="match status" value="2"/>
</dbReference>
<dbReference type="InterPro" id="IPR038732">
    <property type="entry name" value="HpyO/CreE_NAD-binding"/>
</dbReference>
<protein>
    <submittedName>
        <fullName evidence="2">FAD-dependent oxidoreductase</fullName>
    </submittedName>
</protein>
<dbReference type="EMBL" id="VAVY01000006">
    <property type="protein sequence ID" value="TMM59953.1"/>
    <property type="molecule type" value="Genomic_DNA"/>
</dbReference>
<feature type="domain" description="FAD-dependent urate hydroxylase HpyO/Asp monooxygenase CreE-like FAD/NAD(P)-binding" evidence="1">
    <location>
        <begin position="10"/>
        <end position="158"/>
    </location>
</feature>
<dbReference type="RefSeq" id="WP_011063699.1">
    <property type="nucleotide sequence ID" value="NZ_CP022097.2"/>
</dbReference>
<dbReference type="PRINTS" id="PR00368">
    <property type="entry name" value="FADPNR"/>
</dbReference>
<comment type="caution">
    <text evidence="2">The sequence shown here is derived from an EMBL/GenBank/DDBJ whole genome shotgun (WGS) entry which is preliminary data.</text>
</comment>
<accession>A0ABY2V862</accession>
<reference evidence="2 3" key="1">
    <citation type="submission" date="2019-05" db="EMBL/GenBank/DDBJ databases">
        <title>Identification and Biocontrol Activity Analysis of Biocontrol Strain PF-1 Based on Genome-wide Data.</title>
        <authorList>
            <person name="Qi J."/>
        </authorList>
    </citation>
    <scope>NUCLEOTIDE SEQUENCE [LARGE SCALE GENOMIC DNA]</scope>
    <source>
        <strain evidence="2 3">PF-1</strain>
    </source>
</reference>
<organism evidence="2 3">
    <name type="scientific">Pseudomonas protegens</name>
    <dbReference type="NCBI Taxonomy" id="380021"/>
    <lineage>
        <taxon>Bacteria</taxon>
        <taxon>Pseudomonadati</taxon>
        <taxon>Pseudomonadota</taxon>
        <taxon>Gammaproteobacteria</taxon>
        <taxon>Pseudomonadales</taxon>
        <taxon>Pseudomonadaceae</taxon>
        <taxon>Pseudomonas</taxon>
    </lineage>
</organism>
<dbReference type="InterPro" id="IPR036188">
    <property type="entry name" value="FAD/NAD-bd_sf"/>
</dbReference>
<sequence>MTSNSTPILIVGAGFSGTLTAVHLLRCTAQQDVSITLLDPASTPGRGLAYRSNDDNLLLNVPAGNMSAFVDEPSHFVEFCQRIDPSINVGTFVSRRLYGRYLELCLQQAMITRPGRLHIMQDEALGVSALPDRAGFTVKLSSGHYLAAQHVVLAPGHQVPGFPLPLSPSEYERVIAPWDFERMNQLPGDAPILILGTGHTAVDALFHLTQQAQPRKLWMISRHGLLPHTHRLNPTPPPHSQYPTYIGEAPLRTRALLQHLRKEAAQQQQAGGDWRDALNQLRPHMPQLWQAMPLAERRRFLRHGLAFWDVHRHRLAPVSADRLQSLLEADKVKLLAARLTDIRKSNSGELEVGFKPRGQELRHTLNVAAIINCTGPRMTIGPHSSPLLQQLTRDGLLVPDDCNLGIQINDQYQPTHPQGEATLGLWYVGPMLKALHWEAIAIPELRMHTQQLAQRLARELATTSTPYPQAEHV</sequence>
<evidence type="ECO:0000313" key="3">
    <source>
        <dbReference type="Proteomes" id="UP000310095"/>
    </source>
</evidence>
<evidence type="ECO:0000259" key="1">
    <source>
        <dbReference type="Pfam" id="PF13454"/>
    </source>
</evidence>
<proteinExistence type="predicted"/>